<dbReference type="Gene3D" id="6.10.280.50">
    <property type="match status" value="1"/>
</dbReference>
<evidence type="ECO:0000313" key="1">
    <source>
        <dbReference type="EMBL" id="MEX5728680.1"/>
    </source>
</evidence>
<dbReference type="InterPro" id="IPR007420">
    <property type="entry name" value="DUF465"/>
</dbReference>
<organism evidence="1 2">
    <name type="scientific">Rhodovulum iodosum</name>
    <dbReference type="NCBI Taxonomy" id="68291"/>
    <lineage>
        <taxon>Bacteria</taxon>
        <taxon>Pseudomonadati</taxon>
        <taxon>Pseudomonadota</taxon>
        <taxon>Alphaproteobacteria</taxon>
        <taxon>Rhodobacterales</taxon>
        <taxon>Paracoccaceae</taxon>
        <taxon>Rhodovulum</taxon>
    </lineage>
</organism>
<dbReference type="Proteomes" id="UP001560019">
    <property type="component" value="Unassembled WGS sequence"/>
</dbReference>
<sequence>MTKRLAASALGPRLEALRDRHRQLDALVHEEYRRPLPDLDRLRSLKRDRLRLKDALSELEGTMRTIARAPGQNH</sequence>
<dbReference type="Pfam" id="PF04325">
    <property type="entry name" value="DUF465"/>
    <property type="match status" value="1"/>
</dbReference>
<keyword evidence="2" id="KW-1185">Reference proteome</keyword>
<dbReference type="EMBL" id="JBEHHI010000002">
    <property type="protein sequence ID" value="MEX5728680.1"/>
    <property type="molecule type" value="Genomic_DNA"/>
</dbReference>
<reference evidence="1 2" key="1">
    <citation type="submission" date="2024-06" db="EMBL/GenBank/DDBJ databases">
        <title>Genome of Rhodovulum iodosum, a marine photoferrotroph.</title>
        <authorList>
            <person name="Bianchini G."/>
            <person name="Nikeleit V."/>
            <person name="Kappler A."/>
            <person name="Bryce C."/>
            <person name="Sanchez-Baracaldo P."/>
        </authorList>
    </citation>
    <scope>NUCLEOTIDE SEQUENCE [LARGE SCALE GENOMIC DNA]</scope>
    <source>
        <strain evidence="1 2">UT/N1</strain>
    </source>
</reference>
<protein>
    <recommendedName>
        <fullName evidence="3">DUF465 domain-containing protein</fullName>
    </recommendedName>
</protein>
<dbReference type="InterPro" id="IPR038444">
    <property type="entry name" value="DUF465_sf"/>
</dbReference>
<dbReference type="RefSeq" id="WP_125406823.1">
    <property type="nucleotide sequence ID" value="NZ_JBEHHI010000002.1"/>
</dbReference>
<gene>
    <name evidence="1" type="ORF">Ga0609869_002033</name>
</gene>
<evidence type="ECO:0000313" key="2">
    <source>
        <dbReference type="Proteomes" id="UP001560019"/>
    </source>
</evidence>
<name>A0ABV3XV53_9RHOB</name>
<comment type="caution">
    <text evidence="1">The sequence shown here is derived from an EMBL/GenBank/DDBJ whole genome shotgun (WGS) entry which is preliminary data.</text>
</comment>
<accession>A0ABV3XV53</accession>
<evidence type="ECO:0008006" key="3">
    <source>
        <dbReference type="Google" id="ProtNLM"/>
    </source>
</evidence>
<proteinExistence type="predicted"/>